<keyword evidence="4" id="KW-1185">Reference proteome</keyword>
<dbReference type="AlphaFoldDB" id="A0A6A6C2F2"/>
<keyword evidence="2" id="KW-0812">Transmembrane</keyword>
<feature type="transmembrane region" description="Helical" evidence="2">
    <location>
        <begin position="170"/>
        <end position="189"/>
    </location>
</feature>
<keyword evidence="2" id="KW-1133">Transmembrane helix</keyword>
<organism evidence="3 4">
    <name type="scientific">Zasmidium cellare ATCC 36951</name>
    <dbReference type="NCBI Taxonomy" id="1080233"/>
    <lineage>
        <taxon>Eukaryota</taxon>
        <taxon>Fungi</taxon>
        <taxon>Dikarya</taxon>
        <taxon>Ascomycota</taxon>
        <taxon>Pezizomycotina</taxon>
        <taxon>Dothideomycetes</taxon>
        <taxon>Dothideomycetidae</taxon>
        <taxon>Mycosphaerellales</taxon>
        <taxon>Mycosphaerellaceae</taxon>
        <taxon>Zasmidium</taxon>
    </lineage>
</organism>
<evidence type="ECO:0000256" key="1">
    <source>
        <dbReference type="SAM" id="MobiDB-lite"/>
    </source>
</evidence>
<dbReference type="OrthoDB" id="5215637at2759"/>
<dbReference type="Proteomes" id="UP000799537">
    <property type="component" value="Unassembled WGS sequence"/>
</dbReference>
<protein>
    <submittedName>
        <fullName evidence="3">Uncharacterized protein</fullName>
    </submittedName>
</protein>
<feature type="compositionally biased region" description="Polar residues" evidence="1">
    <location>
        <begin position="201"/>
        <end position="213"/>
    </location>
</feature>
<evidence type="ECO:0000313" key="3">
    <source>
        <dbReference type="EMBL" id="KAF2161221.1"/>
    </source>
</evidence>
<accession>A0A6A6C2F2</accession>
<evidence type="ECO:0000256" key="2">
    <source>
        <dbReference type="SAM" id="Phobius"/>
    </source>
</evidence>
<dbReference type="GeneID" id="54567402"/>
<evidence type="ECO:0000313" key="4">
    <source>
        <dbReference type="Proteomes" id="UP000799537"/>
    </source>
</evidence>
<keyword evidence="2" id="KW-0472">Membrane</keyword>
<name>A0A6A6C2F2_ZASCE</name>
<dbReference type="EMBL" id="ML993620">
    <property type="protein sequence ID" value="KAF2161221.1"/>
    <property type="molecule type" value="Genomic_DNA"/>
</dbReference>
<proteinExistence type="predicted"/>
<gene>
    <name evidence="3" type="ORF">M409DRAFT_59226</name>
</gene>
<dbReference type="RefSeq" id="XP_033662110.1">
    <property type="nucleotide sequence ID" value="XM_033814130.1"/>
</dbReference>
<sequence>MAAPTCHCFWNGQITTQCGNVTPCGTGEPGYHNSTSGTQLCCVAGDTCGANSICRASSAQSSLYSGFYLGGCTDASFDDPLCRRDCNDRGTELLGADVVYEQATGVWSCCGRTSDGTAQVDCDMPVDRLSFEIGWTPDQFPGPVGKALTPGVTTTVGSATSAASSTATGVGVALGALALIGLIAAIVFWRKRKTKQDKSSRSGPVTETSQSPQGGYMHDSKPMLPPYDPRSASHPHEMNSPPTDQGYAARPYELNAAPTTHELDSRAFQGTS</sequence>
<reference evidence="3" key="1">
    <citation type="journal article" date="2020" name="Stud. Mycol.">
        <title>101 Dothideomycetes genomes: a test case for predicting lifestyles and emergence of pathogens.</title>
        <authorList>
            <person name="Haridas S."/>
            <person name="Albert R."/>
            <person name="Binder M."/>
            <person name="Bloem J."/>
            <person name="Labutti K."/>
            <person name="Salamov A."/>
            <person name="Andreopoulos B."/>
            <person name="Baker S."/>
            <person name="Barry K."/>
            <person name="Bills G."/>
            <person name="Bluhm B."/>
            <person name="Cannon C."/>
            <person name="Castanera R."/>
            <person name="Culley D."/>
            <person name="Daum C."/>
            <person name="Ezra D."/>
            <person name="Gonzalez J."/>
            <person name="Henrissat B."/>
            <person name="Kuo A."/>
            <person name="Liang C."/>
            <person name="Lipzen A."/>
            <person name="Lutzoni F."/>
            <person name="Magnuson J."/>
            <person name="Mondo S."/>
            <person name="Nolan M."/>
            <person name="Ohm R."/>
            <person name="Pangilinan J."/>
            <person name="Park H.-J."/>
            <person name="Ramirez L."/>
            <person name="Alfaro M."/>
            <person name="Sun H."/>
            <person name="Tritt A."/>
            <person name="Yoshinaga Y."/>
            <person name="Zwiers L.-H."/>
            <person name="Turgeon B."/>
            <person name="Goodwin S."/>
            <person name="Spatafora J."/>
            <person name="Crous P."/>
            <person name="Grigoriev I."/>
        </authorList>
    </citation>
    <scope>NUCLEOTIDE SEQUENCE</scope>
    <source>
        <strain evidence="3">ATCC 36951</strain>
    </source>
</reference>
<feature type="region of interest" description="Disordered" evidence="1">
    <location>
        <begin position="195"/>
        <end position="272"/>
    </location>
</feature>